<comment type="caution">
    <text evidence="2">The sequence shown here is derived from an EMBL/GenBank/DDBJ whole genome shotgun (WGS) entry which is preliminary data.</text>
</comment>
<dbReference type="Proteomes" id="UP000735302">
    <property type="component" value="Unassembled WGS sequence"/>
</dbReference>
<evidence type="ECO:0000313" key="2">
    <source>
        <dbReference type="EMBL" id="GFN75932.1"/>
    </source>
</evidence>
<evidence type="ECO:0000256" key="1">
    <source>
        <dbReference type="SAM" id="MobiDB-lite"/>
    </source>
</evidence>
<feature type="compositionally biased region" description="Basic and acidic residues" evidence="1">
    <location>
        <begin position="49"/>
        <end position="58"/>
    </location>
</feature>
<accession>A0AAV3XZW7</accession>
<dbReference type="AlphaFoldDB" id="A0AAV3XZW7"/>
<organism evidence="2 3">
    <name type="scientific">Plakobranchus ocellatus</name>
    <dbReference type="NCBI Taxonomy" id="259542"/>
    <lineage>
        <taxon>Eukaryota</taxon>
        <taxon>Metazoa</taxon>
        <taxon>Spiralia</taxon>
        <taxon>Lophotrochozoa</taxon>
        <taxon>Mollusca</taxon>
        <taxon>Gastropoda</taxon>
        <taxon>Heterobranchia</taxon>
        <taxon>Euthyneura</taxon>
        <taxon>Panpulmonata</taxon>
        <taxon>Sacoglossa</taxon>
        <taxon>Placobranchoidea</taxon>
        <taxon>Plakobranchidae</taxon>
        <taxon>Plakobranchus</taxon>
    </lineage>
</organism>
<protein>
    <submittedName>
        <fullName evidence="2">Uncharacterized protein</fullName>
    </submittedName>
</protein>
<feature type="region of interest" description="Disordered" evidence="1">
    <location>
        <begin position="37"/>
        <end position="58"/>
    </location>
</feature>
<name>A0AAV3XZW7_9GAST</name>
<sequence>MLSYLLLIHLHKFRRLKENRHEIGRQSVTGKKREFQYKVREEEEEEEEEQRKKNMEGREEVAAARLIRVGDEEENDCTSCPGCDAPYGVVDGTTSSIVS</sequence>
<reference evidence="2 3" key="1">
    <citation type="journal article" date="2021" name="Elife">
        <title>Chloroplast acquisition without the gene transfer in kleptoplastic sea slugs, Plakobranchus ocellatus.</title>
        <authorList>
            <person name="Maeda T."/>
            <person name="Takahashi S."/>
            <person name="Yoshida T."/>
            <person name="Shimamura S."/>
            <person name="Takaki Y."/>
            <person name="Nagai Y."/>
            <person name="Toyoda A."/>
            <person name="Suzuki Y."/>
            <person name="Arimoto A."/>
            <person name="Ishii H."/>
            <person name="Satoh N."/>
            <person name="Nishiyama T."/>
            <person name="Hasebe M."/>
            <person name="Maruyama T."/>
            <person name="Minagawa J."/>
            <person name="Obokata J."/>
            <person name="Shigenobu S."/>
        </authorList>
    </citation>
    <scope>NUCLEOTIDE SEQUENCE [LARGE SCALE GENOMIC DNA]</scope>
</reference>
<keyword evidence="3" id="KW-1185">Reference proteome</keyword>
<evidence type="ECO:0000313" key="3">
    <source>
        <dbReference type="Proteomes" id="UP000735302"/>
    </source>
</evidence>
<proteinExistence type="predicted"/>
<dbReference type="EMBL" id="BLXT01000311">
    <property type="protein sequence ID" value="GFN75932.1"/>
    <property type="molecule type" value="Genomic_DNA"/>
</dbReference>
<gene>
    <name evidence="2" type="ORF">PoB_000243800</name>
</gene>